<gene>
    <name evidence="3" type="ORF">GFD30_23555</name>
</gene>
<evidence type="ECO:0000313" key="3">
    <source>
        <dbReference type="EMBL" id="MQM28513.1"/>
    </source>
</evidence>
<feature type="transmembrane region" description="Helical" evidence="2">
    <location>
        <begin position="54"/>
        <end position="75"/>
    </location>
</feature>
<evidence type="ECO:0000256" key="2">
    <source>
        <dbReference type="SAM" id="Phobius"/>
    </source>
</evidence>
<sequence>MGRLFRRVARSARSRASAKRGSASVVRDASGKRYKVTAVDDVEESKYADPPRKWGRVGVLAGGWAIVLALGAWVAPGIAASGNEENQDPRDEPATDAEGAALRYLRYGSTQDLERAASALCEDASPELTPEDLDEIRQSYAAELGGVTDVDLEVGDPVPTSDGIALAGTVYYIAEGSQRSEYFLVTVQESDGTYCVSDAVRPEEEEPSSSGTSGPTIDPQELATEFMRAIVVDRSPQTAAADQCDTFEGITPEELHAAIDEWASTNGDTTAFLNGIEPSDASEGSTTAFAAEVSLRGEVIQEDFTFQVGVQGDCVASLEGGDELMGAASD</sequence>
<feature type="compositionally biased region" description="Basic residues" evidence="1">
    <location>
        <begin position="1"/>
        <end position="18"/>
    </location>
</feature>
<proteinExistence type="predicted"/>
<accession>A0A6L5GGL5</accession>
<dbReference type="EMBL" id="WIAO01000046">
    <property type="protein sequence ID" value="MQM28513.1"/>
    <property type="molecule type" value="Genomic_DNA"/>
</dbReference>
<keyword evidence="2" id="KW-0472">Membrane</keyword>
<dbReference type="Proteomes" id="UP000477750">
    <property type="component" value="Unassembled WGS sequence"/>
</dbReference>
<name>A0A6L5GGL5_9ACTN</name>
<reference evidence="3 4" key="1">
    <citation type="submission" date="2019-10" db="EMBL/GenBank/DDBJ databases">
        <title>Glycomyces albidus sp. nov., a novel actinomycete isolated from rhizosphere soil of wheat (Triticum aestivum L.).</title>
        <authorList>
            <person name="Qian L."/>
        </authorList>
    </citation>
    <scope>NUCLEOTIDE SEQUENCE [LARGE SCALE GENOMIC DNA]</scope>
    <source>
        <strain evidence="3 4">NEAU-7082</strain>
    </source>
</reference>
<keyword evidence="2" id="KW-0812">Transmembrane</keyword>
<evidence type="ECO:0000313" key="4">
    <source>
        <dbReference type="Proteomes" id="UP000477750"/>
    </source>
</evidence>
<evidence type="ECO:0000256" key="1">
    <source>
        <dbReference type="SAM" id="MobiDB-lite"/>
    </source>
</evidence>
<feature type="region of interest" description="Disordered" evidence="1">
    <location>
        <begin position="1"/>
        <end position="25"/>
    </location>
</feature>
<organism evidence="3 4">
    <name type="scientific">Glycomyces albidus</name>
    <dbReference type="NCBI Taxonomy" id="2656774"/>
    <lineage>
        <taxon>Bacteria</taxon>
        <taxon>Bacillati</taxon>
        <taxon>Actinomycetota</taxon>
        <taxon>Actinomycetes</taxon>
        <taxon>Glycomycetales</taxon>
        <taxon>Glycomycetaceae</taxon>
        <taxon>Glycomyces</taxon>
    </lineage>
</organism>
<keyword evidence="4" id="KW-1185">Reference proteome</keyword>
<dbReference type="AlphaFoldDB" id="A0A6L5GGL5"/>
<comment type="caution">
    <text evidence="3">The sequence shown here is derived from an EMBL/GenBank/DDBJ whole genome shotgun (WGS) entry which is preliminary data.</text>
</comment>
<keyword evidence="2" id="KW-1133">Transmembrane helix</keyword>
<dbReference type="RefSeq" id="WP_153027609.1">
    <property type="nucleotide sequence ID" value="NZ_WIAO01000046.1"/>
</dbReference>
<protein>
    <submittedName>
        <fullName evidence="3">Uncharacterized protein</fullName>
    </submittedName>
</protein>